<proteinExistence type="predicted"/>
<dbReference type="PANTHER" id="PTHR30562:SF1">
    <property type="entry name" value="UVRABC SYSTEM PROTEIN C"/>
    <property type="match status" value="1"/>
</dbReference>
<dbReference type="Proteomes" id="UP000176633">
    <property type="component" value="Unassembled WGS sequence"/>
</dbReference>
<dbReference type="Pfam" id="PF08459">
    <property type="entry name" value="UvrC_RNaseH_dom"/>
    <property type="match status" value="1"/>
</dbReference>
<evidence type="ECO:0000313" key="2">
    <source>
        <dbReference type="EMBL" id="OGG42893.1"/>
    </source>
</evidence>
<evidence type="ECO:0000313" key="3">
    <source>
        <dbReference type="Proteomes" id="UP000176633"/>
    </source>
</evidence>
<dbReference type="EMBL" id="MFKM01000032">
    <property type="protein sequence ID" value="OGG42893.1"/>
    <property type="molecule type" value="Genomic_DNA"/>
</dbReference>
<dbReference type="AlphaFoldDB" id="A0A1F6C1F4"/>
<protein>
    <recommendedName>
        <fullName evidence="1">UvrC family homology region profile domain-containing protein</fullName>
    </recommendedName>
</protein>
<dbReference type="InterPro" id="IPR001162">
    <property type="entry name" value="UvrC_RNase_H_dom"/>
</dbReference>
<dbReference type="InterPro" id="IPR050066">
    <property type="entry name" value="UvrABC_protein_C"/>
</dbReference>
<dbReference type="InterPro" id="IPR038476">
    <property type="entry name" value="UvrC_RNase_H_dom_sf"/>
</dbReference>
<organism evidence="2 3">
    <name type="scientific">Candidatus Jorgensenbacteria bacterium RIFCSPLOWO2_12_FULL_42_11</name>
    <dbReference type="NCBI Taxonomy" id="1798473"/>
    <lineage>
        <taxon>Bacteria</taxon>
        <taxon>Candidatus Joergenseniibacteriota</taxon>
    </lineage>
</organism>
<reference evidence="2 3" key="1">
    <citation type="journal article" date="2016" name="Nat. Commun.">
        <title>Thousands of microbial genomes shed light on interconnected biogeochemical processes in an aquifer system.</title>
        <authorList>
            <person name="Anantharaman K."/>
            <person name="Brown C.T."/>
            <person name="Hug L.A."/>
            <person name="Sharon I."/>
            <person name="Castelle C.J."/>
            <person name="Probst A.J."/>
            <person name="Thomas B.C."/>
            <person name="Singh A."/>
            <person name="Wilkins M.J."/>
            <person name="Karaoz U."/>
            <person name="Brodie E.L."/>
            <person name="Williams K.H."/>
            <person name="Hubbard S.S."/>
            <person name="Banfield J.F."/>
        </authorList>
    </citation>
    <scope>NUCLEOTIDE SEQUENCE [LARGE SCALE GENOMIC DNA]</scope>
</reference>
<sequence>MIERRTKHREWPYPDLILVDGGRTQVQVAQKILTRNKINIPVVGIAKFKGDKLVFLKIKKSLQELISPSFNQLRKVRNETHRFANSFRRKIFGKSTIV</sequence>
<evidence type="ECO:0000259" key="1">
    <source>
        <dbReference type="PROSITE" id="PS50165"/>
    </source>
</evidence>
<dbReference type="GO" id="GO:0009380">
    <property type="term" value="C:excinuclease repair complex"/>
    <property type="evidence" value="ECO:0007669"/>
    <property type="project" value="TreeGrafter"/>
</dbReference>
<feature type="domain" description="UvrC family homology region profile" evidence="1">
    <location>
        <begin position="5"/>
        <end position="33"/>
    </location>
</feature>
<comment type="caution">
    <text evidence="2">The sequence shown here is derived from an EMBL/GenBank/DDBJ whole genome shotgun (WGS) entry which is preliminary data.</text>
</comment>
<accession>A0A1F6C1F4</accession>
<dbReference type="Gene3D" id="3.30.420.340">
    <property type="entry name" value="UvrC, RNAse H endonuclease domain"/>
    <property type="match status" value="1"/>
</dbReference>
<dbReference type="STRING" id="1798473.A3G50_00700"/>
<dbReference type="PANTHER" id="PTHR30562">
    <property type="entry name" value="UVRC/OXIDOREDUCTASE"/>
    <property type="match status" value="1"/>
</dbReference>
<dbReference type="GO" id="GO:0009381">
    <property type="term" value="F:excinuclease ABC activity"/>
    <property type="evidence" value="ECO:0007669"/>
    <property type="project" value="InterPro"/>
</dbReference>
<name>A0A1F6C1F4_9BACT</name>
<dbReference type="GO" id="GO:0006974">
    <property type="term" value="P:DNA damage response"/>
    <property type="evidence" value="ECO:0007669"/>
    <property type="project" value="TreeGrafter"/>
</dbReference>
<gene>
    <name evidence="2" type="ORF">A3G50_00700</name>
</gene>
<dbReference type="PROSITE" id="PS50165">
    <property type="entry name" value="UVRC"/>
    <property type="match status" value="1"/>
</dbReference>